<feature type="chain" id="PRO_5012262041" description="DUF4252 domain-containing protein" evidence="1">
    <location>
        <begin position="21"/>
        <end position="167"/>
    </location>
</feature>
<protein>
    <recommendedName>
        <fullName evidence="3">DUF4252 domain-containing protein</fullName>
    </recommendedName>
</protein>
<dbReference type="EMBL" id="FLUL01000001">
    <property type="protein sequence ID" value="SBV99574.1"/>
    <property type="molecule type" value="Genomic_DNA"/>
</dbReference>
<evidence type="ECO:0000256" key="1">
    <source>
        <dbReference type="SAM" id="SignalP"/>
    </source>
</evidence>
<organism evidence="2">
    <name type="scientific">uncultured Dysgonomonas sp</name>
    <dbReference type="NCBI Taxonomy" id="206096"/>
    <lineage>
        <taxon>Bacteria</taxon>
        <taxon>Pseudomonadati</taxon>
        <taxon>Bacteroidota</taxon>
        <taxon>Bacteroidia</taxon>
        <taxon>Bacteroidales</taxon>
        <taxon>Dysgonomonadaceae</taxon>
        <taxon>Dysgonomonas</taxon>
        <taxon>environmental samples</taxon>
    </lineage>
</organism>
<feature type="signal peptide" evidence="1">
    <location>
        <begin position="1"/>
        <end position="20"/>
    </location>
</feature>
<dbReference type="RefSeq" id="WP_296949081.1">
    <property type="nucleotide sequence ID" value="NZ_LT599021.1"/>
</dbReference>
<accession>A0A212JJF1</accession>
<dbReference type="InterPro" id="IPR025348">
    <property type="entry name" value="DUF4252"/>
</dbReference>
<dbReference type="Pfam" id="PF14060">
    <property type="entry name" value="DUF4252"/>
    <property type="match status" value="1"/>
</dbReference>
<keyword evidence="1" id="KW-0732">Signal</keyword>
<reference evidence="2" key="1">
    <citation type="submission" date="2016-04" db="EMBL/GenBank/DDBJ databases">
        <authorList>
            <person name="Evans L.H."/>
            <person name="Alamgir A."/>
            <person name="Owens N."/>
            <person name="Weber N.D."/>
            <person name="Virtaneva K."/>
            <person name="Barbian K."/>
            <person name="Babar A."/>
            <person name="Rosenke K."/>
        </authorList>
    </citation>
    <scope>NUCLEOTIDE SEQUENCE</scope>
    <source>
        <strain evidence="2">86-2</strain>
    </source>
</reference>
<proteinExistence type="predicted"/>
<name>A0A212JJF1_9BACT</name>
<gene>
    <name evidence="2" type="ORF">KL86DYS2_11689</name>
</gene>
<dbReference type="AlphaFoldDB" id="A0A212JJF1"/>
<sequence>MKKYIFSLVLTFVAVQFTYAQDLNSFMSDFSKQEGVQRQLVDRSMLDMSMKAAMTADSTGQMVSKMPAFMQKIDSIEVLAIEKYNPEVKTKFLEGIQSFKDGNGYATLLSVNEADDNVKIISHKEGDLFTGVYILVLDNEDAVIVKMSGNFTESDLTEILKEQNKNK</sequence>
<evidence type="ECO:0000313" key="2">
    <source>
        <dbReference type="EMBL" id="SBV99574.1"/>
    </source>
</evidence>
<evidence type="ECO:0008006" key="3">
    <source>
        <dbReference type="Google" id="ProtNLM"/>
    </source>
</evidence>